<evidence type="ECO:0000259" key="2">
    <source>
        <dbReference type="Pfam" id="PF03372"/>
    </source>
</evidence>
<dbReference type="Gene3D" id="3.60.10.10">
    <property type="entry name" value="Endonuclease/exonuclease/phosphatase"/>
    <property type="match status" value="1"/>
</dbReference>
<dbReference type="RefSeq" id="WP_014682572.1">
    <property type="nucleotide sequence ID" value="NC_017770.1"/>
</dbReference>
<dbReference type="CDD" id="cd09084">
    <property type="entry name" value="EEP-2"/>
    <property type="match status" value="1"/>
</dbReference>
<dbReference type="Proteomes" id="UP000007590">
    <property type="component" value="Chromosome"/>
</dbReference>
<keyword evidence="3" id="KW-0378">Hydrolase</keyword>
<evidence type="ECO:0000313" key="3">
    <source>
        <dbReference type="EMBL" id="AFD09350.1"/>
    </source>
</evidence>
<feature type="transmembrane region" description="Helical" evidence="1">
    <location>
        <begin position="71"/>
        <end position="89"/>
    </location>
</feature>
<dbReference type="Pfam" id="PF03372">
    <property type="entry name" value="Exo_endo_phos"/>
    <property type="match status" value="1"/>
</dbReference>
<dbReference type="InterPro" id="IPR051916">
    <property type="entry name" value="GPI-anchor_lipid_remodeler"/>
</dbReference>
<dbReference type="KEGG" id="scn:Solca_4360"/>
<evidence type="ECO:0000313" key="4">
    <source>
        <dbReference type="Proteomes" id="UP000007590"/>
    </source>
</evidence>
<feature type="transmembrane region" description="Helical" evidence="1">
    <location>
        <begin position="38"/>
        <end position="64"/>
    </location>
</feature>
<dbReference type="GO" id="GO:0016787">
    <property type="term" value="F:hydrolase activity"/>
    <property type="evidence" value="ECO:0007669"/>
    <property type="project" value="UniProtKB-KW"/>
</dbReference>
<dbReference type="GO" id="GO:0016020">
    <property type="term" value="C:membrane"/>
    <property type="evidence" value="ECO:0007669"/>
    <property type="project" value="GOC"/>
</dbReference>
<dbReference type="HOGENOM" id="CLU_060500_0_1_10"/>
<keyword evidence="4" id="KW-1185">Reference proteome</keyword>
<sequence length="370" mass="43256">MKHHKKRSLIHRFIFTANLVTAAFLVICYLAPYIDPIYFWPIAFFGLAYPFILLLNILFFFFWLIIWRRPAWISLFVIAIGFSIHRNSFGLNMPYNLDHKPDNAIRVMSYNTHYFRPMNKRSNDDSTKHQILELIKEEQPDILCVQEFYSRKRGKFNIKDSILSILDTKYYYVKKIIGDEYESTGLAIFSKYPIEAGKEIPFSSDKTDNTCVYADLNIKGNIVRVFNIHLQSISFQQQDYEYYQKVRDSLSTDRVLTRRIARMLKRAFEKRSIQAKLVSEAVKSSPYPVLLCGDFNDTPVSYAFQTVSKGMNNSFCQKGVGFGKTYGGAFPNFQIDFILYDNSFEAQTYKIIPQKLSDHFPVRSDIILKE</sequence>
<protein>
    <submittedName>
        <fullName evidence="3">Metal-dependent hydrolase</fullName>
    </submittedName>
</protein>
<reference evidence="3" key="1">
    <citation type="submission" date="2012-02" db="EMBL/GenBank/DDBJ databases">
        <title>The complete genome of Solitalea canadensis DSM 3403.</title>
        <authorList>
            <consortium name="US DOE Joint Genome Institute (JGI-PGF)"/>
            <person name="Lucas S."/>
            <person name="Copeland A."/>
            <person name="Lapidus A."/>
            <person name="Glavina del Rio T."/>
            <person name="Dalin E."/>
            <person name="Tice H."/>
            <person name="Bruce D."/>
            <person name="Goodwin L."/>
            <person name="Pitluck S."/>
            <person name="Peters L."/>
            <person name="Ovchinnikova G."/>
            <person name="Lu M."/>
            <person name="Kyrpides N."/>
            <person name="Mavromatis K."/>
            <person name="Ivanova N."/>
            <person name="Brettin T."/>
            <person name="Detter J.C."/>
            <person name="Han C."/>
            <person name="Larimer F."/>
            <person name="Land M."/>
            <person name="Hauser L."/>
            <person name="Markowitz V."/>
            <person name="Cheng J.-F."/>
            <person name="Hugenholtz P."/>
            <person name="Woyke T."/>
            <person name="Wu D."/>
            <person name="Spring S."/>
            <person name="Schroeder M."/>
            <person name="Kopitz M."/>
            <person name="Brambilla E."/>
            <person name="Klenk H.-P."/>
            <person name="Eisen J.A."/>
        </authorList>
    </citation>
    <scope>NUCLEOTIDE SEQUENCE</scope>
    <source>
        <strain evidence="3">DSM 3403</strain>
    </source>
</reference>
<dbReference type="PANTHER" id="PTHR14859">
    <property type="entry name" value="CALCOFLUOR WHITE HYPERSENSITIVE PROTEIN PRECURSOR"/>
    <property type="match status" value="1"/>
</dbReference>
<dbReference type="InterPro" id="IPR005135">
    <property type="entry name" value="Endo/exonuclease/phosphatase"/>
</dbReference>
<name>H8KMU7_SOLCM</name>
<organism evidence="3 4">
    <name type="scientific">Solitalea canadensis (strain ATCC 29591 / DSM 3403 / JCM 21819 / LMG 8368 / NBRC 15130 / NCIMB 12057 / USAM 9D)</name>
    <name type="common">Flexibacter canadensis</name>
    <dbReference type="NCBI Taxonomy" id="929556"/>
    <lineage>
        <taxon>Bacteria</taxon>
        <taxon>Pseudomonadati</taxon>
        <taxon>Bacteroidota</taxon>
        <taxon>Sphingobacteriia</taxon>
        <taxon>Sphingobacteriales</taxon>
        <taxon>Sphingobacteriaceae</taxon>
        <taxon>Solitalea</taxon>
    </lineage>
</organism>
<feature type="domain" description="Endonuclease/exonuclease/phosphatase" evidence="2">
    <location>
        <begin position="108"/>
        <end position="359"/>
    </location>
</feature>
<dbReference type="STRING" id="929556.Solca_4360"/>
<dbReference type="EMBL" id="CP003349">
    <property type="protein sequence ID" value="AFD09350.1"/>
    <property type="molecule type" value="Genomic_DNA"/>
</dbReference>
<keyword evidence="1" id="KW-0812">Transmembrane</keyword>
<dbReference type="SUPFAM" id="SSF56219">
    <property type="entry name" value="DNase I-like"/>
    <property type="match status" value="1"/>
</dbReference>
<dbReference type="eggNOG" id="COG3568">
    <property type="taxonomic scope" value="Bacteria"/>
</dbReference>
<dbReference type="GO" id="GO:0006506">
    <property type="term" value="P:GPI anchor biosynthetic process"/>
    <property type="evidence" value="ECO:0007669"/>
    <property type="project" value="TreeGrafter"/>
</dbReference>
<keyword evidence="1" id="KW-1133">Transmembrane helix</keyword>
<proteinExistence type="predicted"/>
<dbReference type="InterPro" id="IPR036691">
    <property type="entry name" value="Endo/exonu/phosph_ase_sf"/>
</dbReference>
<gene>
    <name evidence="3" type="ordered locus">Solca_4360</name>
</gene>
<accession>H8KMU7</accession>
<dbReference type="AlphaFoldDB" id="H8KMU7"/>
<dbReference type="OrthoDB" id="635146at2"/>
<feature type="transmembrane region" description="Helical" evidence="1">
    <location>
        <begin position="12"/>
        <end position="32"/>
    </location>
</feature>
<evidence type="ECO:0000256" key="1">
    <source>
        <dbReference type="SAM" id="Phobius"/>
    </source>
</evidence>
<dbReference type="PANTHER" id="PTHR14859:SF15">
    <property type="entry name" value="ENDONUCLEASE_EXONUCLEASE_PHOSPHATASE DOMAIN-CONTAINING PROTEIN"/>
    <property type="match status" value="1"/>
</dbReference>
<keyword evidence="1" id="KW-0472">Membrane</keyword>